<gene>
    <name evidence="4" type="ORF">NDU88_001082</name>
</gene>
<dbReference type="InterPro" id="IPR043502">
    <property type="entry name" value="DNA/RNA_pol_sf"/>
</dbReference>
<evidence type="ECO:0000256" key="1">
    <source>
        <dbReference type="ARBA" id="ARBA00010879"/>
    </source>
</evidence>
<evidence type="ECO:0000313" key="4">
    <source>
        <dbReference type="EMBL" id="KAJ1080893.1"/>
    </source>
</evidence>
<dbReference type="Proteomes" id="UP001066276">
    <property type="component" value="Chromosome 12"/>
</dbReference>
<feature type="non-terminal residue" evidence="4">
    <location>
        <position position="111"/>
    </location>
</feature>
<dbReference type="InterPro" id="IPR043128">
    <property type="entry name" value="Rev_trsase/Diguanyl_cyclase"/>
</dbReference>
<dbReference type="EC" id="3.1.26.4" evidence="2"/>
<evidence type="ECO:0000259" key="3">
    <source>
        <dbReference type="PROSITE" id="PS50878"/>
    </source>
</evidence>
<dbReference type="InterPro" id="IPR000477">
    <property type="entry name" value="RT_dom"/>
</dbReference>
<name>A0AAV7KXG2_PLEWA</name>
<comment type="similarity">
    <text evidence="1">Belongs to the beta type-B retroviral polymerase family. HERV class-II K(HML-2) pol subfamily.</text>
</comment>
<dbReference type="PROSITE" id="PS50878">
    <property type="entry name" value="RT_POL"/>
    <property type="match status" value="1"/>
</dbReference>
<dbReference type="AlphaFoldDB" id="A0AAV7KXG2"/>
<dbReference type="PANTHER" id="PTHR47027">
    <property type="entry name" value="REVERSE TRANSCRIPTASE DOMAIN-CONTAINING PROTEIN"/>
    <property type="match status" value="1"/>
</dbReference>
<dbReference type="Gene3D" id="3.30.70.270">
    <property type="match status" value="1"/>
</dbReference>
<evidence type="ECO:0000313" key="5">
    <source>
        <dbReference type="Proteomes" id="UP001066276"/>
    </source>
</evidence>
<dbReference type="GO" id="GO:0004523">
    <property type="term" value="F:RNA-DNA hybrid ribonuclease activity"/>
    <property type="evidence" value="ECO:0007669"/>
    <property type="project" value="UniProtKB-EC"/>
</dbReference>
<protein>
    <recommendedName>
        <fullName evidence="2">ribonuclease H</fullName>
        <ecNumber evidence="2">3.1.26.4</ecNumber>
    </recommendedName>
</protein>
<feature type="domain" description="Reverse transcriptase" evidence="3">
    <location>
        <begin position="1"/>
        <end position="97"/>
    </location>
</feature>
<reference evidence="4" key="1">
    <citation type="journal article" date="2022" name="bioRxiv">
        <title>Sequencing and chromosome-scale assembly of the giantPleurodeles waltlgenome.</title>
        <authorList>
            <person name="Brown T."/>
            <person name="Elewa A."/>
            <person name="Iarovenko S."/>
            <person name="Subramanian E."/>
            <person name="Araus A.J."/>
            <person name="Petzold A."/>
            <person name="Susuki M."/>
            <person name="Suzuki K.-i.T."/>
            <person name="Hayashi T."/>
            <person name="Toyoda A."/>
            <person name="Oliveira C."/>
            <person name="Osipova E."/>
            <person name="Leigh N.D."/>
            <person name="Simon A."/>
            <person name="Yun M.H."/>
        </authorList>
    </citation>
    <scope>NUCLEOTIDE SEQUENCE</scope>
    <source>
        <strain evidence="4">20211129_DDA</strain>
        <tissue evidence="4">Liver</tissue>
    </source>
</reference>
<dbReference type="PANTHER" id="PTHR47027:SF20">
    <property type="entry name" value="REVERSE TRANSCRIPTASE-LIKE PROTEIN WITH RNA-DIRECTED DNA POLYMERASE DOMAIN"/>
    <property type="match status" value="1"/>
</dbReference>
<comment type="caution">
    <text evidence="4">The sequence shown here is derived from an EMBL/GenBank/DDBJ whole genome shotgun (WGS) entry which is preliminary data.</text>
</comment>
<feature type="non-terminal residue" evidence="4">
    <location>
        <position position="1"/>
    </location>
</feature>
<dbReference type="Pfam" id="PF00078">
    <property type="entry name" value="RVT_1"/>
    <property type="match status" value="1"/>
</dbReference>
<organism evidence="4 5">
    <name type="scientific">Pleurodeles waltl</name>
    <name type="common">Iberian ribbed newt</name>
    <dbReference type="NCBI Taxonomy" id="8319"/>
    <lineage>
        <taxon>Eukaryota</taxon>
        <taxon>Metazoa</taxon>
        <taxon>Chordata</taxon>
        <taxon>Craniata</taxon>
        <taxon>Vertebrata</taxon>
        <taxon>Euteleostomi</taxon>
        <taxon>Amphibia</taxon>
        <taxon>Batrachia</taxon>
        <taxon>Caudata</taxon>
        <taxon>Salamandroidea</taxon>
        <taxon>Salamandridae</taxon>
        <taxon>Pleurodelinae</taxon>
        <taxon>Pleurodeles</taxon>
    </lineage>
</organism>
<sequence>GVRKGCVLAPTLFSLYINDIVPSLLRLEADAPLLGTQKILVLLFADDTLLISKTPSGLHKLLVCFEEFCSTRGLEINASKTKLMTLNPHRSFRGKFTLEGTPLEKVGTFSY</sequence>
<proteinExistence type="inferred from homology"/>
<evidence type="ECO:0000256" key="2">
    <source>
        <dbReference type="ARBA" id="ARBA00012180"/>
    </source>
</evidence>
<dbReference type="SUPFAM" id="SSF56672">
    <property type="entry name" value="DNA/RNA polymerases"/>
    <property type="match status" value="1"/>
</dbReference>
<keyword evidence="5" id="KW-1185">Reference proteome</keyword>
<accession>A0AAV7KXG2</accession>
<dbReference type="EMBL" id="JANPWB010000016">
    <property type="protein sequence ID" value="KAJ1080893.1"/>
    <property type="molecule type" value="Genomic_DNA"/>
</dbReference>